<keyword evidence="2" id="KW-1185">Reference proteome</keyword>
<reference evidence="1" key="1">
    <citation type="submission" date="2021-06" db="EMBL/GenBank/DDBJ databases">
        <title>Parelaphostrongylus tenuis whole genome reference sequence.</title>
        <authorList>
            <person name="Garwood T.J."/>
            <person name="Larsen P.A."/>
            <person name="Fountain-Jones N.M."/>
            <person name="Garbe J.R."/>
            <person name="Macchietto M.G."/>
            <person name="Kania S.A."/>
            <person name="Gerhold R.W."/>
            <person name="Richards J.E."/>
            <person name="Wolf T.M."/>
        </authorList>
    </citation>
    <scope>NUCLEOTIDE SEQUENCE</scope>
    <source>
        <strain evidence="1">MNPRO001-30</strain>
        <tissue evidence="1">Meninges</tissue>
    </source>
</reference>
<protein>
    <submittedName>
        <fullName evidence="1">Uncharacterized protein</fullName>
    </submittedName>
</protein>
<organism evidence="1 2">
    <name type="scientific">Parelaphostrongylus tenuis</name>
    <name type="common">Meningeal worm</name>
    <dbReference type="NCBI Taxonomy" id="148309"/>
    <lineage>
        <taxon>Eukaryota</taxon>
        <taxon>Metazoa</taxon>
        <taxon>Ecdysozoa</taxon>
        <taxon>Nematoda</taxon>
        <taxon>Chromadorea</taxon>
        <taxon>Rhabditida</taxon>
        <taxon>Rhabditina</taxon>
        <taxon>Rhabditomorpha</taxon>
        <taxon>Strongyloidea</taxon>
        <taxon>Metastrongylidae</taxon>
        <taxon>Parelaphostrongylus</taxon>
    </lineage>
</organism>
<evidence type="ECO:0000313" key="1">
    <source>
        <dbReference type="EMBL" id="KAJ1354549.1"/>
    </source>
</evidence>
<dbReference type="AlphaFoldDB" id="A0AAD5QM39"/>
<dbReference type="EMBL" id="JAHQIW010002123">
    <property type="protein sequence ID" value="KAJ1354549.1"/>
    <property type="molecule type" value="Genomic_DNA"/>
</dbReference>
<sequence length="105" mass="12076">MEFTSEQIRSLKMHEWLLASNATMASERISMVWGEDTSTNLTSEHVFLRSLDDVIFERTRGGCRSCDHYAENSDHRLMLRFVDDTFDPEIAATIGVDFRVTTLNV</sequence>
<evidence type="ECO:0000313" key="2">
    <source>
        <dbReference type="Proteomes" id="UP001196413"/>
    </source>
</evidence>
<accession>A0AAD5QM39</accession>
<proteinExistence type="predicted"/>
<name>A0AAD5QM39_PARTN</name>
<gene>
    <name evidence="1" type="ORF">KIN20_011530</name>
</gene>
<dbReference type="Proteomes" id="UP001196413">
    <property type="component" value="Unassembled WGS sequence"/>
</dbReference>
<comment type="caution">
    <text evidence="1">The sequence shown here is derived from an EMBL/GenBank/DDBJ whole genome shotgun (WGS) entry which is preliminary data.</text>
</comment>